<keyword evidence="2" id="KW-1185">Reference proteome</keyword>
<dbReference type="AlphaFoldDB" id="A0A251NLZ9"/>
<sequence length="37" mass="4166">MFFYLCLTLYPYTTLLTCRSTCGALCCFNLLALTCST</sequence>
<name>A0A251NLZ9_PRUPE</name>
<dbReference type="Gramene" id="ONI00337">
    <property type="protein sequence ID" value="ONI00337"/>
    <property type="gene ID" value="PRUPE_6G083300"/>
</dbReference>
<evidence type="ECO:0000313" key="1">
    <source>
        <dbReference type="EMBL" id="ONI00337.1"/>
    </source>
</evidence>
<reference evidence="1 2" key="1">
    <citation type="journal article" date="2013" name="Nat. Genet.">
        <title>The high-quality draft genome of peach (Prunus persica) identifies unique patterns of genetic diversity, domestication and genome evolution.</title>
        <authorList>
            <consortium name="International Peach Genome Initiative"/>
            <person name="Verde I."/>
            <person name="Abbott A.G."/>
            <person name="Scalabrin S."/>
            <person name="Jung S."/>
            <person name="Shu S."/>
            <person name="Marroni F."/>
            <person name="Zhebentyayeva T."/>
            <person name="Dettori M.T."/>
            <person name="Grimwood J."/>
            <person name="Cattonaro F."/>
            <person name="Zuccolo A."/>
            <person name="Rossini L."/>
            <person name="Jenkins J."/>
            <person name="Vendramin E."/>
            <person name="Meisel L.A."/>
            <person name="Decroocq V."/>
            <person name="Sosinski B."/>
            <person name="Prochnik S."/>
            <person name="Mitros T."/>
            <person name="Policriti A."/>
            <person name="Cipriani G."/>
            <person name="Dondini L."/>
            <person name="Ficklin S."/>
            <person name="Goodstein D.M."/>
            <person name="Xuan P."/>
            <person name="Del Fabbro C."/>
            <person name="Aramini V."/>
            <person name="Copetti D."/>
            <person name="Gonzalez S."/>
            <person name="Horner D.S."/>
            <person name="Falchi R."/>
            <person name="Lucas S."/>
            <person name="Mica E."/>
            <person name="Maldonado J."/>
            <person name="Lazzari B."/>
            <person name="Bielenberg D."/>
            <person name="Pirona R."/>
            <person name="Miculan M."/>
            <person name="Barakat A."/>
            <person name="Testolin R."/>
            <person name="Stella A."/>
            <person name="Tartarini S."/>
            <person name="Tonutti P."/>
            <person name="Arus P."/>
            <person name="Orellana A."/>
            <person name="Wells C."/>
            <person name="Main D."/>
            <person name="Vizzotto G."/>
            <person name="Silva H."/>
            <person name="Salamini F."/>
            <person name="Schmutz J."/>
            <person name="Morgante M."/>
            <person name="Rokhsar D.S."/>
        </authorList>
    </citation>
    <scope>NUCLEOTIDE SEQUENCE [LARGE SCALE GENOMIC DNA]</scope>
    <source>
        <strain evidence="2">cv. Nemared</strain>
    </source>
</reference>
<dbReference type="EMBL" id="CM007656">
    <property type="protein sequence ID" value="ONI00337.1"/>
    <property type="molecule type" value="Genomic_DNA"/>
</dbReference>
<accession>A0A251NLZ9</accession>
<evidence type="ECO:0000313" key="2">
    <source>
        <dbReference type="Proteomes" id="UP000006882"/>
    </source>
</evidence>
<dbReference type="Proteomes" id="UP000006882">
    <property type="component" value="Chromosome G6"/>
</dbReference>
<proteinExistence type="predicted"/>
<protein>
    <submittedName>
        <fullName evidence="1">Uncharacterized protein</fullName>
    </submittedName>
</protein>
<organism evidence="1 2">
    <name type="scientific">Prunus persica</name>
    <name type="common">Peach</name>
    <name type="synonym">Amygdalus persica</name>
    <dbReference type="NCBI Taxonomy" id="3760"/>
    <lineage>
        <taxon>Eukaryota</taxon>
        <taxon>Viridiplantae</taxon>
        <taxon>Streptophyta</taxon>
        <taxon>Embryophyta</taxon>
        <taxon>Tracheophyta</taxon>
        <taxon>Spermatophyta</taxon>
        <taxon>Magnoliopsida</taxon>
        <taxon>eudicotyledons</taxon>
        <taxon>Gunneridae</taxon>
        <taxon>Pentapetalae</taxon>
        <taxon>rosids</taxon>
        <taxon>fabids</taxon>
        <taxon>Rosales</taxon>
        <taxon>Rosaceae</taxon>
        <taxon>Amygdaloideae</taxon>
        <taxon>Amygdaleae</taxon>
        <taxon>Prunus</taxon>
    </lineage>
</organism>
<gene>
    <name evidence="1" type="ORF">PRUPE_6G083300</name>
</gene>